<keyword evidence="1" id="KW-0732">Signal</keyword>
<dbReference type="EMBL" id="CAJVRL010000103">
    <property type="protein sequence ID" value="CAG8960738.1"/>
    <property type="molecule type" value="Genomic_DNA"/>
</dbReference>
<evidence type="ECO:0000256" key="1">
    <source>
        <dbReference type="SAM" id="SignalP"/>
    </source>
</evidence>
<comment type="caution">
    <text evidence="2">The sequence shown here is derived from an EMBL/GenBank/DDBJ whole genome shotgun (WGS) entry which is preliminary data.</text>
</comment>
<accession>A0A9N9LA01</accession>
<evidence type="ECO:0000313" key="2">
    <source>
        <dbReference type="EMBL" id="CAG8960738.1"/>
    </source>
</evidence>
<dbReference type="OrthoDB" id="3489571at2759"/>
<organism evidence="2 3">
    <name type="scientific">Hymenoscyphus fraxineus</name>
    <dbReference type="NCBI Taxonomy" id="746836"/>
    <lineage>
        <taxon>Eukaryota</taxon>
        <taxon>Fungi</taxon>
        <taxon>Dikarya</taxon>
        <taxon>Ascomycota</taxon>
        <taxon>Pezizomycotina</taxon>
        <taxon>Leotiomycetes</taxon>
        <taxon>Helotiales</taxon>
        <taxon>Helotiaceae</taxon>
        <taxon>Hymenoscyphus</taxon>
    </lineage>
</organism>
<dbReference type="Proteomes" id="UP000696280">
    <property type="component" value="Unassembled WGS sequence"/>
</dbReference>
<gene>
    <name evidence="2" type="ORF">HYFRA_00002274</name>
</gene>
<feature type="chain" id="PRO_5040293002" evidence="1">
    <location>
        <begin position="21"/>
        <end position="109"/>
    </location>
</feature>
<protein>
    <submittedName>
        <fullName evidence="2">Uncharacterized protein</fullName>
    </submittedName>
</protein>
<proteinExistence type="predicted"/>
<evidence type="ECO:0000313" key="3">
    <source>
        <dbReference type="Proteomes" id="UP000696280"/>
    </source>
</evidence>
<keyword evidence="3" id="KW-1185">Reference proteome</keyword>
<reference evidence="2" key="1">
    <citation type="submission" date="2021-07" db="EMBL/GenBank/DDBJ databases">
        <authorList>
            <person name="Durling M."/>
        </authorList>
    </citation>
    <scope>NUCLEOTIDE SEQUENCE</scope>
</reference>
<name>A0A9N9LA01_9HELO</name>
<dbReference type="AlphaFoldDB" id="A0A9N9LA01"/>
<feature type="signal peptide" evidence="1">
    <location>
        <begin position="1"/>
        <end position="20"/>
    </location>
</feature>
<sequence length="109" mass="11800">MQFLTRALFAAAALATVALSNMHSGAICVNKDPREISGEGTKFDKNATMLACAEYKIRNTGLEKHDRCPDCVFLDTADTQFCESKDEHIGGNEFKGYCQAFGAEGSRAA</sequence>